<dbReference type="PROSITE" id="PS51257">
    <property type="entry name" value="PROKAR_LIPOPROTEIN"/>
    <property type="match status" value="1"/>
</dbReference>
<name>A0A1T3WPE5_9MYCO</name>
<dbReference type="Gene3D" id="1.10.630.10">
    <property type="entry name" value="Cytochrome P450"/>
    <property type="match status" value="1"/>
</dbReference>
<dbReference type="Proteomes" id="UP000220340">
    <property type="component" value="Unassembled WGS sequence"/>
</dbReference>
<evidence type="ECO:0000313" key="2">
    <source>
        <dbReference type="EMBL" id="OPE56187.1"/>
    </source>
</evidence>
<dbReference type="InterPro" id="IPR036396">
    <property type="entry name" value="Cyt_P450_sf"/>
</dbReference>
<evidence type="ECO:0000313" key="5">
    <source>
        <dbReference type="Proteomes" id="UP000220340"/>
    </source>
</evidence>
<evidence type="ECO:0000313" key="4">
    <source>
        <dbReference type="Proteomes" id="UP000191039"/>
    </source>
</evidence>
<keyword evidence="5" id="KW-1185">Reference proteome</keyword>
<feature type="signal peptide" evidence="1">
    <location>
        <begin position="1"/>
        <end position="23"/>
    </location>
</feature>
<reference evidence="2 4" key="1">
    <citation type="submission" date="2016-09" db="EMBL/GenBank/DDBJ databases">
        <title>genome sequences of unsequenced Mycobacteria.</title>
        <authorList>
            <person name="Greninger A.L."/>
            <person name="Jerome K.R."/>
            <person name="Mcnair B."/>
            <person name="Wallis C."/>
            <person name="Fang F."/>
        </authorList>
    </citation>
    <scope>NUCLEOTIDE SEQUENCE [LARGE SCALE GENOMIC DNA]</scope>
    <source>
        <strain evidence="2 4">BM1</strain>
    </source>
</reference>
<dbReference type="InterPro" id="IPR017972">
    <property type="entry name" value="Cyt_P450_CS"/>
</dbReference>
<dbReference type="PROSITE" id="PS00086">
    <property type="entry name" value="CYTOCHROME_P450"/>
    <property type="match status" value="1"/>
</dbReference>
<protein>
    <recommendedName>
        <fullName evidence="6">Cytochrome P450</fullName>
    </recommendedName>
</protein>
<gene>
    <name evidence="2" type="ORF">BV510_01315</name>
    <name evidence="3" type="ORF">CRI78_11375</name>
</gene>
<evidence type="ECO:0008006" key="6">
    <source>
        <dbReference type="Google" id="ProtNLM"/>
    </source>
</evidence>
<dbReference type="GO" id="GO:0004497">
    <property type="term" value="F:monooxygenase activity"/>
    <property type="evidence" value="ECO:0007669"/>
    <property type="project" value="InterPro"/>
</dbReference>
<dbReference type="GO" id="GO:0005506">
    <property type="term" value="F:iron ion binding"/>
    <property type="evidence" value="ECO:0007669"/>
    <property type="project" value="InterPro"/>
</dbReference>
<reference evidence="3 5" key="2">
    <citation type="submission" date="2017-10" db="EMBL/GenBank/DDBJ databases">
        <title>The new phylogeny of genus Mycobacterium.</title>
        <authorList>
            <person name="Tortoli E."/>
            <person name="Trovato A."/>
            <person name="Cirillo D.M."/>
        </authorList>
    </citation>
    <scope>NUCLEOTIDE SEQUENCE [LARGE SCALE GENOMIC DNA]</scope>
    <source>
        <strain evidence="3 5">IP141170001</strain>
    </source>
</reference>
<proteinExistence type="predicted"/>
<dbReference type="GO" id="GO:0020037">
    <property type="term" value="F:heme binding"/>
    <property type="evidence" value="ECO:0007669"/>
    <property type="project" value="InterPro"/>
</dbReference>
<organism evidence="2 4">
    <name type="scientific">Mycolicibacterium diernhoferi</name>
    <dbReference type="NCBI Taxonomy" id="1801"/>
    <lineage>
        <taxon>Bacteria</taxon>
        <taxon>Bacillati</taxon>
        <taxon>Actinomycetota</taxon>
        <taxon>Actinomycetes</taxon>
        <taxon>Mycobacteriales</taxon>
        <taxon>Mycobacteriaceae</taxon>
        <taxon>Mycolicibacterium</taxon>
    </lineage>
</organism>
<dbReference type="SUPFAM" id="SSF48264">
    <property type="entry name" value="Cytochrome P450"/>
    <property type="match status" value="1"/>
</dbReference>
<dbReference type="EMBL" id="PDCR01000012">
    <property type="protein sequence ID" value="PEG54517.1"/>
    <property type="molecule type" value="Genomic_DNA"/>
</dbReference>
<comment type="caution">
    <text evidence="2">The sequence shown here is derived from an EMBL/GenBank/DDBJ whole genome shotgun (WGS) entry which is preliminary data.</text>
</comment>
<dbReference type="EMBL" id="MIJD01000006">
    <property type="protein sequence ID" value="OPE56187.1"/>
    <property type="molecule type" value="Genomic_DNA"/>
</dbReference>
<accession>A0A1T3WPE5</accession>
<sequence length="521" mass="58352">MRRRIFLAGGAGAAAVVSAQALAGCSTAETTVPSATNAPGALAGLPEEIIKIRDEYIAKFDEEYVDNVIVQHFLNRISDGERPVLPMIDTPLTKENALPYDLWGLLSETWQPAPEEGVTVFLQGLDKRGPDNLRKRIYMSAVTPDLYEGMYQGKVVEFFDALFGPANAKKPLMKLYLDTFWDLYWNLHLGVKGDQIPEQVRQIGASFNAVLAYRDPTEQIVYDNYMTVRKNLDFLKSWIDDRLEDIEAGRTPEPEKTFAWYWLKNGENSEHFNHKDVVFECFHNFVAFSQWGNSLYNVMATLGREGGNSQAKDWFTRTMSGDYDNAAGSAFPPLERLVMELFRTISPNGGSISALQISPEVQFERHSYMISPHTSTSHDPVQWVNPDEFDPSRYEAAPTSAEVDEARIKQMGLAKCPFDPTSFDVKDGRKAAMQNSAFGTVFGVVDDRPLPVCDYAGFAPFGFGYRRCPGEQLTIMAFEDLLRIVWNKKLEFVPVAGADAQQLPIGPTTVIGDNIGFARRL</sequence>
<evidence type="ECO:0000313" key="3">
    <source>
        <dbReference type="EMBL" id="PEG54517.1"/>
    </source>
</evidence>
<keyword evidence="1" id="KW-0732">Signal</keyword>
<evidence type="ECO:0000256" key="1">
    <source>
        <dbReference type="SAM" id="SignalP"/>
    </source>
</evidence>
<dbReference type="AlphaFoldDB" id="A0A1T3WPE5"/>
<feature type="chain" id="PRO_5044566321" description="Cytochrome P450" evidence="1">
    <location>
        <begin position="24"/>
        <end position="521"/>
    </location>
</feature>
<dbReference type="Proteomes" id="UP000191039">
    <property type="component" value="Unassembled WGS sequence"/>
</dbReference>
<dbReference type="OrthoDB" id="500678at2"/>
<dbReference type="GO" id="GO:0016705">
    <property type="term" value="F:oxidoreductase activity, acting on paired donors, with incorporation or reduction of molecular oxygen"/>
    <property type="evidence" value="ECO:0007669"/>
    <property type="project" value="InterPro"/>
</dbReference>